<evidence type="ECO:0000256" key="1">
    <source>
        <dbReference type="SAM" id="Phobius"/>
    </source>
</evidence>
<feature type="transmembrane region" description="Helical" evidence="1">
    <location>
        <begin position="72"/>
        <end position="91"/>
    </location>
</feature>
<dbReference type="OrthoDB" id="9794709at2"/>
<name>A0A1X1ZTE6_9MYCO</name>
<feature type="transmembrane region" description="Helical" evidence="1">
    <location>
        <begin position="12"/>
        <end position="31"/>
    </location>
</feature>
<reference evidence="2 3" key="1">
    <citation type="submission" date="2016-01" db="EMBL/GenBank/DDBJ databases">
        <title>The new phylogeny of the genus Mycobacterium.</title>
        <authorList>
            <person name="Tarcisio F."/>
            <person name="Conor M."/>
            <person name="Antonella G."/>
            <person name="Elisabetta G."/>
            <person name="Giulia F.S."/>
            <person name="Sara T."/>
            <person name="Anna F."/>
            <person name="Clotilde B."/>
            <person name="Roberto B."/>
            <person name="Veronica D.S."/>
            <person name="Fabio R."/>
            <person name="Monica P."/>
            <person name="Olivier J."/>
            <person name="Enrico T."/>
            <person name="Nicola S."/>
        </authorList>
    </citation>
    <scope>NUCLEOTIDE SEQUENCE [LARGE SCALE GENOMIC DNA]</scope>
    <source>
        <strain evidence="2 3">DSM 44572</strain>
    </source>
</reference>
<keyword evidence="3" id="KW-1185">Reference proteome</keyword>
<protein>
    <recommendedName>
        <fullName evidence="4">Membrane-anchored protein</fullName>
    </recommendedName>
</protein>
<dbReference type="AlphaFoldDB" id="A0A1X1ZTE6"/>
<comment type="caution">
    <text evidence="2">The sequence shown here is derived from an EMBL/GenBank/DDBJ whole genome shotgun (WGS) entry which is preliminary data.</text>
</comment>
<accession>A0A1X1ZTE6</accession>
<feature type="transmembrane region" description="Helical" evidence="1">
    <location>
        <begin position="223"/>
        <end position="243"/>
    </location>
</feature>
<dbReference type="Pfam" id="PF03988">
    <property type="entry name" value="DUF347"/>
    <property type="match status" value="4"/>
</dbReference>
<dbReference type="STRING" id="153971.AWC19_03880"/>
<dbReference type="RefSeq" id="WP_085077562.1">
    <property type="nucleotide sequence ID" value="NZ_JACKRZ010000195.1"/>
</dbReference>
<feature type="transmembrane region" description="Helical" evidence="1">
    <location>
        <begin position="98"/>
        <end position="120"/>
    </location>
</feature>
<keyword evidence="1" id="KW-1133">Transmembrane helix</keyword>
<keyword evidence="1" id="KW-0472">Membrane</keyword>
<evidence type="ECO:0008006" key="4">
    <source>
        <dbReference type="Google" id="ProtNLM"/>
    </source>
</evidence>
<dbReference type="EMBL" id="LQPJ01000078">
    <property type="protein sequence ID" value="ORW26615.1"/>
    <property type="molecule type" value="Genomic_DNA"/>
</dbReference>
<dbReference type="InterPro" id="IPR007136">
    <property type="entry name" value="DUF347"/>
</dbReference>
<sequence length="260" mass="26893">MNEATKPALSKVPAVTLGFWVIKVLATTLGETGGDTVTMTLNWGYLAGVALFGGTLVVLVVAQIVAKRFHAALYWATIVASTTFGTTLADFADRSLGIGYAGGSLVLLGCLLATLGLWYWSEGTVSVNTVSIPKVEAFYWATITFSQTLGTALGDWLADTGGLGYEGGALVFAAALGVVVALYFSTSVSRVTLFWVAFILTRPLGATLGDLLDKPVSDGGLNLSRPLASAVIAAVIVGLVVVLPQRPGRHPGTAESPAEG</sequence>
<feature type="transmembrane region" description="Helical" evidence="1">
    <location>
        <begin position="163"/>
        <end position="184"/>
    </location>
</feature>
<feature type="transmembrane region" description="Helical" evidence="1">
    <location>
        <begin position="191"/>
        <end position="211"/>
    </location>
</feature>
<dbReference type="Proteomes" id="UP000193529">
    <property type="component" value="Unassembled WGS sequence"/>
</dbReference>
<organism evidence="2 3">
    <name type="scientific">Mycobacterium palustre</name>
    <dbReference type="NCBI Taxonomy" id="153971"/>
    <lineage>
        <taxon>Bacteria</taxon>
        <taxon>Bacillati</taxon>
        <taxon>Actinomycetota</taxon>
        <taxon>Actinomycetes</taxon>
        <taxon>Mycobacteriales</taxon>
        <taxon>Mycobacteriaceae</taxon>
        <taxon>Mycobacterium</taxon>
        <taxon>Mycobacterium simiae complex</taxon>
    </lineage>
</organism>
<gene>
    <name evidence="2" type="ORF">AWC19_03880</name>
</gene>
<evidence type="ECO:0000313" key="2">
    <source>
        <dbReference type="EMBL" id="ORW26615.1"/>
    </source>
</evidence>
<keyword evidence="1" id="KW-0812">Transmembrane</keyword>
<proteinExistence type="predicted"/>
<feature type="transmembrane region" description="Helical" evidence="1">
    <location>
        <begin position="43"/>
        <end position="66"/>
    </location>
</feature>
<evidence type="ECO:0000313" key="3">
    <source>
        <dbReference type="Proteomes" id="UP000193529"/>
    </source>
</evidence>